<dbReference type="GO" id="GO:0061630">
    <property type="term" value="F:ubiquitin protein ligase activity"/>
    <property type="evidence" value="ECO:0007669"/>
    <property type="project" value="UniProtKB-EC"/>
</dbReference>
<accession>A0A7J6VBJ5</accession>
<evidence type="ECO:0000256" key="13">
    <source>
        <dbReference type="ARBA" id="ARBA00024209"/>
    </source>
</evidence>
<feature type="compositionally biased region" description="Polar residues" evidence="15">
    <location>
        <begin position="326"/>
        <end position="335"/>
    </location>
</feature>
<dbReference type="OrthoDB" id="8062037at2759"/>
<comment type="pathway">
    <text evidence="3">Protein modification; protein ubiquitination.</text>
</comment>
<feature type="compositionally biased region" description="Polar residues" evidence="15">
    <location>
        <begin position="268"/>
        <end position="277"/>
    </location>
</feature>
<evidence type="ECO:0000256" key="3">
    <source>
        <dbReference type="ARBA" id="ARBA00004906"/>
    </source>
</evidence>
<evidence type="ECO:0000256" key="9">
    <source>
        <dbReference type="ARBA" id="ARBA00022786"/>
    </source>
</evidence>
<feature type="region of interest" description="Disordered" evidence="15">
    <location>
        <begin position="166"/>
        <end position="191"/>
    </location>
</feature>
<feature type="region of interest" description="Disordered" evidence="15">
    <location>
        <begin position="310"/>
        <end position="335"/>
    </location>
</feature>
<evidence type="ECO:0000256" key="4">
    <source>
        <dbReference type="ARBA" id="ARBA00012483"/>
    </source>
</evidence>
<comment type="caution">
    <text evidence="18">The sequence shown here is derived from an EMBL/GenBank/DDBJ whole genome shotgun (WGS) entry which is preliminary data.</text>
</comment>
<evidence type="ECO:0000313" key="19">
    <source>
        <dbReference type="Proteomes" id="UP000554482"/>
    </source>
</evidence>
<dbReference type="SMART" id="SM00184">
    <property type="entry name" value="RING"/>
    <property type="match status" value="1"/>
</dbReference>
<evidence type="ECO:0000256" key="2">
    <source>
        <dbReference type="ARBA" id="ARBA00004167"/>
    </source>
</evidence>
<protein>
    <recommendedName>
        <fullName evidence="4">RING-type E3 ubiquitin transferase</fullName>
        <ecNumber evidence="4">2.3.2.27</ecNumber>
    </recommendedName>
</protein>
<keyword evidence="19" id="KW-1185">Reference proteome</keyword>
<evidence type="ECO:0000256" key="7">
    <source>
        <dbReference type="ARBA" id="ARBA00022723"/>
    </source>
</evidence>
<dbReference type="Gene3D" id="3.30.40.10">
    <property type="entry name" value="Zinc/RING finger domain, C3HC4 (zinc finger)"/>
    <property type="match status" value="1"/>
</dbReference>
<dbReference type="UniPathway" id="UPA00143"/>
<dbReference type="EMBL" id="JABWDY010036015">
    <property type="protein sequence ID" value="KAF5181545.1"/>
    <property type="molecule type" value="Genomic_DNA"/>
</dbReference>
<dbReference type="Proteomes" id="UP000554482">
    <property type="component" value="Unassembled WGS sequence"/>
</dbReference>
<dbReference type="FunFam" id="3.30.40.10:FF:000475">
    <property type="entry name" value="RING-H2 finger protein ATL3"/>
    <property type="match status" value="1"/>
</dbReference>
<name>A0A7J6VBJ5_THATH</name>
<feature type="transmembrane region" description="Helical" evidence="16">
    <location>
        <begin position="20"/>
        <end position="45"/>
    </location>
</feature>
<evidence type="ECO:0000256" key="15">
    <source>
        <dbReference type="SAM" id="MobiDB-lite"/>
    </source>
</evidence>
<evidence type="ECO:0000256" key="12">
    <source>
        <dbReference type="ARBA" id="ARBA00023136"/>
    </source>
</evidence>
<proteinExistence type="inferred from homology"/>
<dbReference type="PROSITE" id="PS50089">
    <property type="entry name" value="ZF_RING_2"/>
    <property type="match status" value="1"/>
</dbReference>
<feature type="domain" description="RING-type" evidence="17">
    <location>
        <begin position="110"/>
        <end position="152"/>
    </location>
</feature>
<evidence type="ECO:0000256" key="11">
    <source>
        <dbReference type="ARBA" id="ARBA00022989"/>
    </source>
</evidence>
<evidence type="ECO:0000313" key="18">
    <source>
        <dbReference type="EMBL" id="KAF5181545.1"/>
    </source>
</evidence>
<feature type="region of interest" description="Disordered" evidence="15">
    <location>
        <begin position="221"/>
        <end position="249"/>
    </location>
</feature>
<evidence type="ECO:0000259" key="17">
    <source>
        <dbReference type="PROSITE" id="PS50089"/>
    </source>
</evidence>
<dbReference type="InterPro" id="IPR013083">
    <property type="entry name" value="Znf_RING/FYVE/PHD"/>
</dbReference>
<dbReference type="EC" id="2.3.2.27" evidence="4"/>
<evidence type="ECO:0000256" key="10">
    <source>
        <dbReference type="ARBA" id="ARBA00022833"/>
    </source>
</evidence>
<reference evidence="18 19" key="1">
    <citation type="submission" date="2020-06" db="EMBL/GenBank/DDBJ databases">
        <title>Transcriptomic and genomic resources for Thalictrum thalictroides and T. hernandezii: Facilitating candidate gene discovery in an emerging model plant lineage.</title>
        <authorList>
            <person name="Arias T."/>
            <person name="Riano-Pachon D.M."/>
            <person name="Di Stilio V.S."/>
        </authorList>
    </citation>
    <scope>NUCLEOTIDE SEQUENCE [LARGE SCALE GENOMIC DNA]</scope>
    <source>
        <strain evidence="19">cv. WT478/WT964</strain>
        <tissue evidence="18">Leaves</tissue>
    </source>
</reference>
<dbReference type="InterPro" id="IPR044600">
    <property type="entry name" value="ATL1/ATL16-like"/>
</dbReference>
<comment type="catalytic activity">
    <reaction evidence="1">
        <text>S-ubiquitinyl-[E2 ubiquitin-conjugating enzyme]-L-cysteine + [acceptor protein]-L-lysine = [E2 ubiquitin-conjugating enzyme]-L-cysteine + N(6)-ubiquitinyl-[acceptor protein]-L-lysine.</text>
        <dbReference type="EC" id="2.3.2.27"/>
    </reaction>
</comment>
<keyword evidence="6 16" id="KW-0812">Transmembrane</keyword>
<feature type="compositionally biased region" description="Low complexity" evidence="15">
    <location>
        <begin position="232"/>
        <end position="248"/>
    </location>
</feature>
<dbReference type="PANTHER" id="PTHR46913">
    <property type="entry name" value="RING-H2 FINGER PROTEIN ATL16"/>
    <property type="match status" value="1"/>
</dbReference>
<evidence type="ECO:0000256" key="16">
    <source>
        <dbReference type="SAM" id="Phobius"/>
    </source>
</evidence>
<keyword evidence="7" id="KW-0479">Metal-binding</keyword>
<dbReference type="GO" id="GO:0016567">
    <property type="term" value="P:protein ubiquitination"/>
    <property type="evidence" value="ECO:0007669"/>
    <property type="project" value="UniProtKB-UniPathway"/>
</dbReference>
<comment type="subcellular location">
    <subcellularLocation>
        <location evidence="2">Membrane</location>
        <topology evidence="2">Single-pass membrane protein</topology>
    </subcellularLocation>
</comment>
<keyword evidence="10" id="KW-0862">Zinc</keyword>
<evidence type="ECO:0000256" key="14">
    <source>
        <dbReference type="PROSITE-ProRule" id="PRU00175"/>
    </source>
</evidence>
<evidence type="ECO:0000256" key="1">
    <source>
        <dbReference type="ARBA" id="ARBA00000900"/>
    </source>
</evidence>
<dbReference type="GO" id="GO:0008270">
    <property type="term" value="F:zinc ion binding"/>
    <property type="evidence" value="ECO:0007669"/>
    <property type="project" value="UniProtKB-KW"/>
</dbReference>
<keyword evidence="11 16" id="KW-1133">Transmembrane helix</keyword>
<dbReference type="PANTHER" id="PTHR46913:SF1">
    <property type="entry name" value="RING-H2 FINGER PROTEIN ATL16"/>
    <property type="match status" value="1"/>
</dbReference>
<dbReference type="GO" id="GO:0016020">
    <property type="term" value="C:membrane"/>
    <property type="evidence" value="ECO:0007669"/>
    <property type="project" value="UniProtKB-SubCell"/>
</dbReference>
<keyword evidence="5" id="KW-0808">Transferase</keyword>
<dbReference type="InterPro" id="IPR001841">
    <property type="entry name" value="Znf_RING"/>
</dbReference>
<dbReference type="AlphaFoldDB" id="A0A7J6VBJ5"/>
<keyword evidence="12 16" id="KW-0472">Membrane</keyword>
<evidence type="ECO:0000256" key="6">
    <source>
        <dbReference type="ARBA" id="ARBA00022692"/>
    </source>
</evidence>
<evidence type="ECO:0000256" key="5">
    <source>
        <dbReference type="ARBA" id="ARBA00022679"/>
    </source>
</evidence>
<keyword evidence="9" id="KW-0833">Ubl conjugation pathway</keyword>
<comment type="similarity">
    <text evidence="13">Belongs to the RING-type zinc finger family. ATL subfamily.</text>
</comment>
<sequence length="335" mass="36734">MADTNINYDNSSSSGSMEQLSTQIMVAAIVVLFMVIIFVLFLHLYARWFWNQRSAGVHTHPTPTRRRFVFAPPTQEDPILVLHRGLEPSLLRSLPVLIFHPDDFQDKIECAVCLCELQLGEKARLLPKCNHGFHVDCIDMWFQSHITCPLCRNIVSLVDNSSKQDESTIPAPHYSLPLEEGNSGDQGYSNSIESPNFPTNVLFWGNQALLVSTGSITPQTAAAAATEEDRPSSSSSSSSSSSISTTTSLPRNLQDGALVIEIPRLTTDGFSSLSPSPASRFPQEEMKSPMTTRLKSLRRLLGREKRVIIPSSPGFVDVEQGGGGNSHSSKTSSES</sequence>
<dbReference type="CDD" id="cd16461">
    <property type="entry name" value="RING-H2_EL5-like"/>
    <property type="match status" value="1"/>
</dbReference>
<dbReference type="SUPFAM" id="SSF57850">
    <property type="entry name" value="RING/U-box"/>
    <property type="match status" value="1"/>
</dbReference>
<organism evidence="18 19">
    <name type="scientific">Thalictrum thalictroides</name>
    <name type="common">Rue-anemone</name>
    <name type="synonym">Anemone thalictroides</name>
    <dbReference type="NCBI Taxonomy" id="46969"/>
    <lineage>
        <taxon>Eukaryota</taxon>
        <taxon>Viridiplantae</taxon>
        <taxon>Streptophyta</taxon>
        <taxon>Embryophyta</taxon>
        <taxon>Tracheophyta</taxon>
        <taxon>Spermatophyta</taxon>
        <taxon>Magnoliopsida</taxon>
        <taxon>Ranunculales</taxon>
        <taxon>Ranunculaceae</taxon>
        <taxon>Thalictroideae</taxon>
        <taxon>Thalictrum</taxon>
    </lineage>
</organism>
<gene>
    <name evidence="18" type="ORF">FRX31_028869</name>
</gene>
<dbReference type="Pfam" id="PF13639">
    <property type="entry name" value="zf-RING_2"/>
    <property type="match status" value="1"/>
</dbReference>
<keyword evidence="8 14" id="KW-0863">Zinc-finger</keyword>
<feature type="region of interest" description="Disordered" evidence="15">
    <location>
        <begin position="268"/>
        <end position="292"/>
    </location>
</feature>
<evidence type="ECO:0000256" key="8">
    <source>
        <dbReference type="ARBA" id="ARBA00022771"/>
    </source>
</evidence>